<dbReference type="RefSeq" id="WP_019246277.1">
    <property type="nucleotide sequence ID" value="NZ_CAPH01000013.1"/>
</dbReference>
<gene>
    <name evidence="1" type="ORF">NQ491_07285</name>
</gene>
<dbReference type="GeneID" id="82891525"/>
<organism evidence="1 2">
    <name type="scientific">Alistipes ihumii AP11</name>
    <dbReference type="NCBI Taxonomy" id="1211813"/>
    <lineage>
        <taxon>Bacteria</taxon>
        <taxon>Pseudomonadati</taxon>
        <taxon>Bacteroidota</taxon>
        <taxon>Bacteroidia</taxon>
        <taxon>Bacteroidales</taxon>
        <taxon>Rikenellaceae</taxon>
        <taxon>Alistipes</taxon>
    </lineage>
</organism>
<name>A0ABY5UWT7_9BACT</name>
<dbReference type="InterPro" id="IPR009061">
    <property type="entry name" value="DNA-bd_dom_put_sf"/>
</dbReference>
<proteinExistence type="predicted"/>
<reference evidence="1" key="1">
    <citation type="journal article" date="2022" name="Cell">
        <title>Design, construction, and in vivo augmentation of a complex gut microbiome.</title>
        <authorList>
            <person name="Cheng A.G."/>
            <person name="Ho P.Y."/>
            <person name="Aranda-Diaz A."/>
            <person name="Jain S."/>
            <person name="Yu F.B."/>
            <person name="Meng X."/>
            <person name="Wang M."/>
            <person name="Iakiviak M."/>
            <person name="Nagashima K."/>
            <person name="Zhao A."/>
            <person name="Murugkar P."/>
            <person name="Patil A."/>
            <person name="Atabakhsh K."/>
            <person name="Weakley A."/>
            <person name="Yan J."/>
            <person name="Brumbaugh A.R."/>
            <person name="Higginbottom S."/>
            <person name="Dimas A."/>
            <person name="Shiver A.L."/>
            <person name="Deutschbauer A."/>
            <person name="Neff N."/>
            <person name="Sonnenburg J.L."/>
            <person name="Huang K.C."/>
            <person name="Fischbach M.A."/>
        </authorList>
    </citation>
    <scope>NUCLEOTIDE SEQUENCE</scope>
    <source>
        <strain evidence="1">AP11</strain>
    </source>
</reference>
<dbReference type="Proteomes" id="UP001059295">
    <property type="component" value="Chromosome"/>
</dbReference>
<dbReference type="SUPFAM" id="SSF46955">
    <property type="entry name" value="Putative DNA-binding domain"/>
    <property type="match status" value="1"/>
</dbReference>
<keyword evidence="2" id="KW-1185">Reference proteome</keyword>
<dbReference type="EMBL" id="CP102294">
    <property type="protein sequence ID" value="UWN56467.1"/>
    <property type="molecule type" value="Genomic_DNA"/>
</dbReference>
<accession>A0ABY5UWT7</accession>
<sequence>MSLKDLLESGANVTVAVKLDDLREILKEAAGSLKPVRQEPPPEEFLSRKEVLSVLRIDSSTLWCWEKTGYIKSFPFGGRKRYKKDDVEAIRTGKKGVRRHG</sequence>
<evidence type="ECO:0000313" key="1">
    <source>
        <dbReference type="EMBL" id="UWN56467.1"/>
    </source>
</evidence>
<protein>
    <submittedName>
        <fullName evidence="1">Helix-turn-helix domain-containing protein</fullName>
    </submittedName>
</protein>
<evidence type="ECO:0000313" key="2">
    <source>
        <dbReference type="Proteomes" id="UP001059295"/>
    </source>
</evidence>